<evidence type="ECO:0000256" key="7">
    <source>
        <dbReference type="ARBA" id="ARBA00023125"/>
    </source>
</evidence>
<evidence type="ECO:0000256" key="9">
    <source>
        <dbReference type="ARBA" id="ARBA00038592"/>
    </source>
</evidence>
<protein>
    <recommendedName>
        <fullName evidence="10">CRISPR-associated endonuclease Cas1</fullName>
        <ecNumber evidence="10">3.1.-.-</ecNumber>
    </recommendedName>
</protein>
<dbReference type="EMBL" id="CP019914">
    <property type="protein sequence ID" value="ASJ21096.1"/>
    <property type="molecule type" value="Genomic_DNA"/>
</dbReference>
<dbReference type="InterPro" id="IPR042211">
    <property type="entry name" value="CRISPR-assoc_Cas1_N"/>
</dbReference>
<dbReference type="NCBIfam" id="TIGR00287">
    <property type="entry name" value="cas1"/>
    <property type="match status" value="1"/>
</dbReference>
<proteinExistence type="inferred from homology"/>
<evidence type="ECO:0000256" key="6">
    <source>
        <dbReference type="ARBA" id="ARBA00023118"/>
    </source>
</evidence>
<dbReference type="Gene3D" id="3.100.10.20">
    <property type="entry name" value="CRISPR-associated endonuclease Cas1, N-terminal domain"/>
    <property type="match status" value="1"/>
</dbReference>
<accession>A0AAC9TVE5</accession>
<organism evidence="11 12">
    <name type="scientific">Brachyspira hampsonii</name>
    <dbReference type="NCBI Taxonomy" id="1287055"/>
    <lineage>
        <taxon>Bacteria</taxon>
        <taxon>Pseudomonadati</taxon>
        <taxon>Spirochaetota</taxon>
        <taxon>Spirochaetia</taxon>
        <taxon>Brachyspirales</taxon>
        <taxon>Brachyspiraceae</taxon>
        <taxon>Brachyspira</taxon>
    </lineage>
</organism>
<dbReference type="GO" id="GO:0051607">
    <property type="term" value="P:defense response to virus"/>
    <property type="evidence" value="ECO:0007669"/>
    <property type="project" value="UniProtKB-UniRule"/>
</dbReference>
<feature type="binding site" evidence="10">
    <location>
        <position position="211"/>
    </location>
    <ligand>
        <name>Mn(2+)</name>
        <dbReference type="ChEBI" id="CHEBI:29035"/>
    </ligand>
</feature>
<keyword evidence="1 10" id="KW-0540">Nuclease</keyword>
<evidence type="ECO:0000256" key="10">
    <source>
        <dbReference type="HAMAP-Rule" id="MF_01470"/>
    </source>
</evidence>
<dbReference type="InterPro" id="IPR019855">
    <property type="entry name" value="CRISPR-assoc_Cas1_NMENI"/>
</dbReference>
<dbReference type="KEGG" id="bhp:BHAMNSH16_05320"/>
<feature type="binding site" evidence="10">
    <location>
        <position position="226"/>
    </location>
    <ligand>
        <name>Mn(2+)</name>
        <dbReference type="ChEBI" id="CHEBI:29035"/>
    </ligand>
</feature>
<keyword evidence="8 10" id="KW-0464">Manganese</keyword>
<dbReference type="PANTHER" id="PTHR34353">
    <property type="entry name" value="CRISPR-ASSOCIATED ENDONUCLEASE CAS1 1"/>
    <property type="match status" value="1"/>
</dbReference>
<dbReference type="Gene3D" id="1.20.120.920">
    <property type="entry name" value="CRISPR-associated endonuclease Cas1, C-terminal domain"/>
    <property type="match status" value="1"/>
</dbReference>
<dbReference type="AlphaFoldDB" id="A0AAC9TVE5"/>
<dbReference type="InterPro" id="IPR042206">
    <property type="entry name" value="CRISPR-assoc_Cas1_C"/>
</dbReference>
<keyword evidence="3 10" id="KW-0255">Endonuclease</keyword>
<dbReference type="InterPro" id="IPR050646">
    <property type="entry name" value="Cas1"/>
</dbReference>
<dbReference type="InterPro" id="IPR002729">
    <property type="entry name" value="CRISPR-assoc_Cas1"/>
</dbReference>
<reference evidence="11 12" key="1">
    <citation type="submission" date="2017-02" db="EMBL/GenBank/DDBJ databases">
        <title>Complete genome sequence of Brachyspira hampsonii genomovar I strain NSH-16 (ATCC BAA-2463).</title>
        <authorList>
            <person name="Mirajkar N.S."/>
            <person name="Gebhart C.J."/>
        </authorList>
    </citation>
    <scope>NUCLEOTIDE SEQUENCE [LARGE SCALE GENOMIC DNA]</scope>
    <source>
        <strain evidence="11 12">NSH-16</strain>
    </source>
</reference>
<dbReference type="HAMAP" id="MF_01470">
    <property type="entry name" value="Cas1"/>
    <property type="match status" value="1"/>
</dbReference>
<evidence type="ECO:0000313" key="11">
    <source>
        <dbReference type="EMBL" id="ASJ21096.1"/>
    </source>
</evidence>
<keyword evidence="6 10" id="KW-0051">Antiviral defense</keyword>
<dbReference type="RefSeq" id="WP_069732039.1">
    <property type="nucleotide sequence ID" value="NZ_CP019914.1"/>
</dbReference>
<keyword evidence="4 10" id="KW-0378">Hydrolase</keyword>
<name>A0AAC9TVE5_9SPIR</name>
<gene>
    <name evidence="10" type="primary">cas1</name>
    <name evidence="11" type="ORF">BHAMNSH16_05320</name>
</gene>
<evidence type="ECO:0000256" key="4">
    <source>
        <dbReference type="ARBA" id="ARBA00022801"/>
    </source>
</evidence>
<dbReference type="GO" id="GO:0004520">
    <property type="term" value="F:DNA endonuclease activity"/>
    <property type="evidence" value="ECO:0007669"/>
    <property type="project" value="InterPro"/>
</dbReference>
<feature type="binding site" evidence="10">
    <location>
        <position position="147"/>
    </location>
    <ligand>
        <name>Mn(2+)</name>
        <dbReference type="ChEBI" id="CHEBI:29035"/>
    </ligand>
</feature>
<evidence type="ECO:0000256" key="3">
    <source>
        <dbReference type="ARBA" id="ARBA00022759"/>
    </source>
</evidence>
<keyword evidence="5 10" id="KW-0460">Magnesium</keyword>
<keyword evidence="12" id="KW-1185">Reference proteome</keyword>
<evidence type="ECO:0000313" key="12">
    <source>
        <dbReference type="Proteomes" id="UP000264880"/>
    </source>
</evidence>
<sequence>MDWRIVIIENEGKLSLKDGNLLFTNKKYSKSVPLEDIDYIILDNRQIVITHPLMTKLTEMGILLMTTNKRHEVSGILFSYWNQYRKLDTLEKQLQISPILKKQLHKTIIQQKIINQALCLKKLSLSKYKTLINYSKDIKNANIQNTEAITASIYFKELFSSNDFIFHRQDFKDKNIYALNAALNYTYSIIRAIIIKYIIASGFIPYLGIFHKSKTNPFNLADDIIEPFRPIADYHVYKFKEILINLKFSALDSNIRKEMHQIYLYEVCINNKWFELSSACKILISSLLKSINNNDYNIFLYPNDWREDI</sequence>
<dbReference type="PANTHER" id="PTHR34353:SF2">
    <property type="entry name" value="CRISPR-ASSOCIATED ENDONUCLEASE CAS1 1"/>
    <property type="match status" value="1"/>
</dbReference>
<comment type="similarity">
    <text evidence="10">Belongs to the CRISPR-associated endonuclease Cas1 family.</text>
</comment>
<comment type="cofactor">
    <cofactor evidence="10">
        <name>Mg(2+)</name>
        <dbReference type="ChEBI" id="CHEBI:18420"/>
    </cofactor>
    <cofactor evidence="10">
        <name>Mn(2+)</name>
        <dbReference type="ChEBI" id="CHEBI:29035"/>
    </cofactor>
</comment>
<comment type="function">
    <text evidence="10">CRISPR (clustered regularly interspaced short palindromic repeat), is an adaptive immune system that provides protection against mobile genetic elements (viruses, transposable elements and conjugative plasmids). CRISPR clusters contain spacers, sequences complementary to antecedent mobile elements, and target invading nucleic acids. CRISPR clusters are transcribed and processed into CRISPR RNA (crRNA). Acts as a dsDNA endonuclease. Involved in the integration of spacer DNA into the CRISPR cassette.</text>
</comment>
<dbReference type="EC" id="3.1.-.-" evidence="10"/>
<dbReference type="GO" id="GO:0043571">
    <property type="term" value="P:maintenance of CRISPR repeat elements"/>
    <property type="evidence" value="ECO:0007669"/>
    <property type="project" value="UniProtKB-UniRule"/>
</dbReference>
<dbReference type="GO" id="GO:0046872">
    <property type="term" value="F:metal ion binding"/>
    <property type="evidence" value="ECO:0007669"/>
    <property type="project" value="UniProtKB-UniRule"/>
</dbReference>
<evidence type="ECO:0000256" key="2">
    <source>
        <dbReference type="ARBA" id="ARBA00022723"/>
    </source>
</evidence>
<evidence type="ECO:0000256" key="1">
    <source>
        <dbReference type="ARBA" id="ARBA00022722"/>
    </source>
</evidence>
<keyword evidence="2 10" id="KW-0479">Metal-binding</keyword>
<dbReference type="Pfam" id="PF01867">
    <property type="entry name" value="Cas_Cas1"/>
    <property type="match status" value="1"/>
</dbReference>
<dbReference type="GO" id="GO:0003677">
    <property type="term" value="F:DNA binding"/>
    <property type="evidence" value="ECO:0007669"/>
    <property type="project" value="UniProtKB-KW"/>
</dbReference>
<dbReference type="Proteomes" id="UP000264880">
    <property type="component" value="Chromosome"/>
</dbReference>
<evidence type="ECO:0000256" key="5">
    <source>
        <dbReference type="ARBA" id="ARBA00022842"/>
    </source>
</evidence>
<keyword evidence="7 10" id="KW-0238">DNA-binding</keyword>
<dbReference type="NCBIfam" id="TIGR03639">
    <property type="entry name" value="cas1_NMENI"/>
    <property type="match status" value="1"/>
</dbReference>
<evidence type="ECO:0000256" key="8">
    <source>
        <dbReference type="ARBA" id="ARBA00023211"/>
    </source>
</evidence>
<dbReference type="GO" id="GO:0016787">
    <property type="term" value="F:hydrolase activity"/>
    <property type="evidence" value="ECO:0007669"/>
    <property type="project" value="UniProtKB-KW"/>
</dbReference>
<comment type="subunit">
    <text evidence="9 10">Homodimer, forms a heterotetramer with a Cas2 homodimer.</text>
</comment>